<evidence type="ECO:0000313" key="1">
    <source>
        <dbReference type="EMBL" id="PXF60577.1"/>
    </source>
</evidence>
<sequence>MSITSILTKVRNNEISIDEAEAQVKLLRFKEISEIARIDDGRQERTGIPEAILAEGKSSGDLATIVAASLTEDVRILITRVSDAQLHELESCIEPPYVTWNERARTLVCGTAPIKKTGGRVGIITAGTADIPVAEEARVAAEEMGCEVDLIYDAGAAGIHRLFPDLGRLIEKGVDAIVVAAGRDGTLPTVVSGLVPVPVIGLPVSVGYGAGGKGEAALLSMLQSCSVLAVVNIDAGFVAGAFAARVANLAAAASAKLV</sequence>
<accession>A0AC61L2Y0</accession>
<gene>
    <name evidence="1" type="ORF">C4B59_08615</name>
</gene>
<protein>
    <submittedName>
        <fullName evidence="1">Phosphoribosylaminoimidazole carboxylase</fullName>
    </submittedName>
</protein>
<proteinExistence type="predicted"/>
<evidence type="ECO:0000313" key="2">
    <source>
        <dbReference type="Proteomes" id="UP000248329"/>
    </source>
</evidence>
<dbReference type="Proteomes" id="UP000248329">
    <property type="component" value="Unassembled WGS sequence"/>
</dbReference>
<name>A0AC61L2Y0_9EURY</name>
<dbReference type="EMBL" id="PQXF01000014">
    <property type="protein sequence ID" value="PXF60577.1"/>
    <property type="molecule type" value="Genomic_DNA"/>
</dbReference>
<reference evidence="1" key="1">
    <citation type="submission" date="2018-01" db="EMBL/GenBank/DDBJ databases">
        <authorList>
            <person name="Krukenberg V."/>
        </authorList>
    </citation>
    <scope>NUCLEOTIDE SEQUENCE</scope>
    <source>
        <strain evidence="1">E20ANME2</strain>
    </source>
</reference>
<comment type="caution">
    <text evidence="1">The sequence shown here is derived from an EMBL/GenBank/DDBJ whole genome shotgun (WGS) entry which is preliminary data.</text>
</comment>
<organism evidence="1 2">
    <name type="scientific">Candidatus Methanogaster sp</name>
    <dbReference type="NCBI Taxonomy" id="3386292"/>
    <lineage>
        <taxon>Archaea</taxon>
        <taxon>Methanobacteriati</taxon>
        <taxon>Methanobacteriota</taxon>
        <taxon>Stenosarchaea group</taxon>
        <taxon>Methanomicrobia</taxon>
        <taxon>Methanosarcinales</taxon>
        <taxon>ANME-2 cluster</taxon>
        <taxon>Candidatus Methanogasteraceae</taxon>
        <taxon>Candidatus Methanogaster</taxon>
    </lineage>
</organism>